<organism evidence="1">
    <name type="scientific">Caulobacter sp. 73W</name>
    <dbReference type="NCBI Taxonomy" id="3161137"/>
    <lineage>
        <taxon>Bacteria</taxon>
        <taxon>Pseudomonadati</taxon>
        <taxon>Pseudomonadota</taxon>
        <taxon>Alphaproteobacteria</taxon>
        <taxon>Caulobacterales</taxon>
        <taxon>Caulobacteraceae</taxon>
        <taxon>Caulobacter</taxon>
    </lineage>
</organism>
<dbReference type="AlphaFoldDB" id="A0AB39KMV9"/>
<accession>A0AB39KMV9</accession>
<evidence type="ECO:0000313" key="1">
    <source>
        <dbReference type="EMBL" id="XDO95072.1"/>
    </source>
</evidence>
<sequence>MADIIDFADYRSFTPRLPEPTADSRVLGSIRYAGVLLVWMGLLVVRPRLALEIFRERRADSPLRWRNRHVIAPAPAAGPAPEGLIA</sequence>
<reference evidence="1" key="1">
    <citation type="submission" date="2024-06" db="EMBL/GenBank/DDBJ databases">
        <title>Caulobacter inopinatus, sp. nov.</title>
        <authorList>
            <person name="Donachie S.P."/>
        </authorList>
    </citation>
    <scope>NUCLEOTIDE SEQUENCE</scope>
    <source>
        <strain evidence="1">73W</strain>
    </source>
</reference>
<gene>
    <name evidence="1" type="ORF">ABOZ73_09540</name>
</gene>
<proteinExistence type="predicted"/>
<dbReference type="EMBL" id="CP158375">
    <property type="protein sequence ID" value="XDO95072.1"/>
    <property type="molecule type" value="Genomic_DNA"/>
</dbReference>
<protein>
    <submittedName>
        <fullName evidence="1">Uncharacterized protein</fullName>
    </submittedName>
</protein>
<name>A0AB39KMV9_9CAUL</name>
<dbReference type="RefSeq" id="WP_369057925.1">
    <property type="nucleotide sequence ID" value="NZ_CP158375.1"/>
</dbReference>